<feature type="compositionally biased region" description="Basic and acidic residues" evidence="5">
    <location>
        <begin position="763"/>
        <end position="774"/>
    </location>
</feature>
<feature type="region of interest" description="Disordered" evidence="5">
    <location>
        <begin position="761"/>
        <end position="783"/>
    </location>
</feature>
<proteinExistence type="predicted"/>
<dbReference type="OrthoDB" id="444325at2759"/>
<dbReference type="AlphaFoldDB" id="A0A127Z9P9"/>
<dbReference type="EMBL" id="LK056657">
    <property type="protein sequence ID" value="CDU22859.1"/>
    <property type="molecule type" value="Genomic_DNA"/>
</dbReference>
<dbReference type="PANTHER" id="PTHR12072:SF4">
    <property type="entry name" value="CWF19-LIKE PROTEIN 1"/>
    <property type="match status" value="1"/>
</dbReference>
<feature type="region of interest" description="Disordered" evidence="5">
    <location>
        <begin position="187"/>
        <end position="215"/>
    </location>
</feature>
<dbReference type="Gene3D" id="4.10.60.10">
    <property type="entry name" value="Zinc finger, CCHC-type"/>
    <property type="match status" value="1"/>
</dbReference>
<dbReference type="InterPro" id="IPR036875">
    <property type="entry name" value="Znf_CCHC_sf"/>
</dbReference>
<sequence length="783" mass="85977">MPEKILLIGPVQGRFTDLISKVSAIQSKHGPFAALFILGDLFHPSPTEPLLLAQQNDLLQETIQLPIPTYFYQGSTPSSAILEERIAAASTRVQGDVPQGLVKVAENLFWAKGKSGVFVTQHGFRVAFVGGVWDSRKFAEGVEGEAQFDTETWYESEAQRKVDEQQAHLTPATMHRLLAHPSFRLPSAPSSISGSTQGSDGTAKPGTLAAARASASATQAREAAQQAALELLTSRPPIDLLLTNCWPTGITLFSPSPPSDPSGGLPDPTARMWGSPAIARLASHACPRYHFSLAPSPTQDLPVGIQQETLDMGAFWERAPYLTDLSSHLTNQQQMLGTPAGRRQVERLKMVTRFVSLARFANEKKKRWFLALNLTPAERQEQQQEQVVVVPGNVTQTPYFVPGSVGAEKRPAAAAAAATGAGAGEVDAGPNFRFQESRKRPKVNEDVPPPGYVCRICNVEGHFIRACPSKQHSTLTTPSSTTSNTVDVAVKSQMPLPAGLPNKPSFPQQQQQQQQQQPHKQMIPVGPANCWFCLSNPSITKSLIVNIGSGSYLVFPKGAFVHPSISRVPFDAAHLLVVPLSHTSNLLPPTHPVLNGSVGMGMGEGEGGEEGERTRWEMEGWKRMVGDVWRRTGHVMVEWSLVRVRTSSRMTHFQTQLLALLSTVVSEHNIGQKMDDALTAITTSKPTLRSSSDIEAFFNQKEAEEGEELDGYFHLVLHDEERKEWLVPLDVRDRFPVQFVRMTLARVLELPHLADWKTAAQKEMGEERERERSAQLRKLLSSS</sequence>
<dbReference type="InterPro" id="IPR040194">
    <property type="entry name" value="Cwf19-like"/>
</dbReference>
<dbReference type="GO" id="GO:0071014">
    <property type="term" value="C:post-mRNA release spliceosomal complex"/>
    <property type="evidence" value="ECO:0007669"/>
    <property type="project" value="TreeGrafter"/>
</dbReference>
<feature type="region of interest" description="Disordered" evidence="5">
    <location>
        <begin position="497"/>
        <end position="521"/>
    </location>
</feature>
<protein>
    <recommendedName>
        <fullName evidence="9">CCHC-type domain-containing protein</fullName>
    </recommendedName>
</protein>
<feature type="compositionally biased region" description="Basic and acidic residues" evidence="5">
    <location>
        <begin position="435"/>
        <end position="444"/>
    </location>
</feature>
<dbReference type="InterPro" id="IPR006768">
    <property type="entry name" value="Cwf19-like_C_dom-1"/>
</dbReference>
<dbReference type="SUPFAM" id="SSF57756">
    <property type="entry name" value="Retrovirus zinc finger-like domains"/>
    <property type="match status" value="1"/>
</dbReference>
<keyword evidence="3" id="KW-0863">Zinc-finger</keyword>
<evidence type="ECO:0000313" key="8">
    <source>
        <dbReference type="EMBL" id="CDU22859.1"/>
    </source>
</evidence>
<gene>
    <name evidence="8" type="ORF">SPSC_01489</name>
</gene>
<dbReference type="GO" id="GO:0000398">
    <property type="term" value="P:mRNA splicing, via spliceosome"/>
    <property type="evidence" value="ECO:0007669"/>
    <property type="project" value="TreeGrafter"/>
</dbReference>
<dbReference type="Pfam" id="PF04677">
    <property type="entry name" value="CwfJ_C_1"/>
    <property type="match status" value="1"/>
</dbReference>
<accession>A0A127Z9P9</accession>
<evidence type="ECO:0000256" key="2">
    <source>
        <dbReference type="ARBA" id="ARBA00022723"/>
    </source>
</evidence>
<evidence type="ECO:0000256" key="5">
    <source>
        <dbReference type="SAM" id="MobiDB-lite"/>
    </source>
</evidence>
<dbReference type="GO" id="GO:0008270">
    <property type="term" value="F:zinc ion binding"/>
    <property type="evidence" value="ECO:0007669"/>
    <property type="project" value="UniProtKB-KW"/>
</dbReference>
<evidence type="ECO:0000256" key="4">
    <source>
        <dbReference type="ARBA" id="ARBA00022833"/>
    </source>
</evidence>
<dbReference type="Pfam" id="PF13696">
    <property type="entry name" value="zf-CCHC_2"/>
    <property type="match status" value="1"/>
</dbReference>
<evidence type="ECO:0008006" key="9">
    <source>
        <dbReference type="Google" id="ProtNLM"/>
    </source>
</evidence>
<feature type="compositionally biased region" description="Low complexity" evidence="5">
    <location>
        <begin position="508"/>
        <end position="517"/>
    </location>
</feature>
<feature type="domain" description="Cwf19-like C-terminal" evidence="6">
    <location>
        <begin position="523"/>
        <end position="656"/>
    </location>
</feature>
<keyword evidence="4" id="KW-0862">Zinc</keyword>
<reference evidence="8" key="1">
    <citation type="submission" date="2014-06" db="EMBL/GenBank/DDBJ databases">
        <authorList>
            <person name="Ju J."/>
            <person name="Zhang J."/>
        </authorList>
    </citation>
    <scope>NUCLEOTIDE SEQUENCE</scope>
    <source>
        <strain evidence="8">SscI8</strain>
    </source>
</reference>
<dbReference type="InterPro" id="IPR025829">
    <property type="entry name" value="Zn_knuckle_CX2CX3GHX4C"/>
</dbReference>
<dbReference type="GO" id="GO:0061632">
    <property type="term" value="F:RNA lariat debranching enzyme activator activity"/>
    <property type="evidence" value="ECO:0007669"/>
    <property type="project" value="TreeGrafter"/>
</dbReference>
<organism evidence="8">
    <name type="scientific">Sporisorium scitamineum</name>
    <dbReference type="NCBI Taxonomy" id="49012"/>
    <lineage>
        <taxon>Eukaryota</taxon>
        <taxon>Fungi</taxon>
        <taxon>Dikarya</taxon>
        <taxon>Basidiomycota</taxon>
        <taxon>Ustilaginomycotina</taxon>
        <taxon>Ustilaginomycetes</taxon>
        <taxon>Ustilaginales</taxon>
        <taxon>Ustilaginaceae</taxon>
        <taxon>Sporisorium</taxon>
    </lineage>
</organism>
<keyword evidence="2" id="KW-0479">Metal-binding</keyword>
<feature type="region of interest" description="Disordered" evidence="5">
    <location>
        <begin position="421"/>
        <end position="444"/>
    </location>
</feature>
<dbReference type="GO" id="GO:0003676">
    <property type="term" value="F:nucleic acid binding"/>
    <property type="evidence" value="ECO:0007669"/>
    <property type="project" value="InterPro"/>
</dbReference>
<evidence type="ECO:0000256" key="1">
    <source>
        <dbReference type="ARBA" id="ARBA00022664"/>
    </source>
</evidence>
<dbReference type="PANTHER" id="PTHR12072">
    <property type="entry name" value="CWF19, CELL CYCLE CONTROL PROTEIN"/>
    <property type="match status" value="1"/>
</dbReference>
<evidence type="ECO:0000256" key="3">
    <source>
        <dbReference type="ARBA" id="ARBA00022771"/>
    </source>
</evidence>
<keyword evidence="1" id="KW-0507">mRNA processing</keyword>
<feature type="domain" description="Zinc knuckle CX2CX3GHX4C" evidence="7">
    <location>
        <begin position="449"/>
        <end position="468"/>
    </location>
</feature>
<feature type="compositionally biased region" description="Polar residues" evidence="5">
    <location>
        <begin position="188"/>
        <end position="200"/>
    </location>
</feature>
<name>A0A127Z9P9_9BASI</name>
<evidence type="ECO:0000259" key="6">
    <source>
        <dbReference type="Pfam" id="PF04677"/>
    </source>
</evidence>
<evidence type="ECO:0000259" key="7">
    <source>
        <dbReference type="Pfam" id="PF13696"/>
    </source>
</evidence>